<gene>
    <name evidence="3" type="ORF">BLM47_06710</name>
</gene>
<evidence type="ECO:0000313" key="3">
    <source>
        <dbReference type="EMBL" id="PDO10558.1"/>
    </source>
</evidence>
<evidence type="ECO:0000259" key="2">
    <source>
        <dbReference type="Pfam" id="PF03787"/>
    </source>
</evidence>
<keyword evidence="1" id="KW-0051">Antiviral defense</keyword>
<feature type="domain" description="CRISPR type III-associated protein" evidence="2">
    <location>
        <begin position="54"/>
        <end position="208"/>
    </location>
</feature>
<comment type="caution">
    <text evidence="3">The sequence shown here is derived from an EMBL/GenBank/DDBJ whole genome shotgun (WGS) entry which is preliminary data.</text>
</comment>
<organism evidence="3 4">
    <name type="scientific">Candidatus Reconcilbacillus cellulovorans</name>
    <dbReference type="NCBI Taxonomy" id="1906605"/>
    <lineage>
        <taxon>Bacteria</taxon>
        <taxon>Bacillati</taxon>
        <taxon>Bacillota</taxon>
        <taxon>Bacilli</taxon>
        <taxon>Bacillales</taxon>
        <taxon>Paenibacillaceae</taxon>
        <taxon>Candidatus Reconcilbacillus</taxon>
    </lineage>
</organism>
<evidence type="ECO:0000313" key="4">
    <source>
        <dbReference type="Proteomes" id="UP000243688"/>
    </source>
</evidence>
<name>A0A2A6DZS2_9BACL</name>
<protein>
    <submittedName>
        <fullName evidence="3">Type III-B CRISPR module RAMP protein Cmr1</fullName>
    </submittedName>
</protein>
<proteinExistence type="predicted"/>
<dbReference type="Proteomes" id="UP000243688">
    <property type="component" value="Unassembled WGS sequence"/>
</dbReference>
<dbReference type="Pfam" id="PF03787">
    <property type="entry name" value="RAMPs"/>
    <property type="match status" value="1"/>
</dbReference>
<evidence type="ECO:0000256" key="1">
    <source>
        <dbReference type="ARBA" id="ARBA00023118"/>
    </source>
</evidence>
<reference evidence="3 4" key="1">
    <citation type="submission" date="2016-12" db="EMBL/GenBank/DDBJ databases">
        <title>Candidatus Reconcilibacillus cellulovorans genome.</title>
        <authorList>
            <person name="Kolinko S."/>
            <person name="Wu Y.-W."/>
            <person name="Tachea F."/>
            <person name="Denzel E."/>
            <person name="Hiras J."/>
            <person name="Baecker N."/>
            <person name="Chan L.J."/>
            <person name="Eichorst S.A."/>
            <person name="Frey D."/>
            <person name="Adams P.D."/>
            <person name="Pray T."/>
            <person name="Tanjore D."/>
            <person name="Petzold C.J."/>
            <person name="Gladden J.M."/>
            <person name="Simmons B.A."/>
            <person name="Singer S.W."/>
        </authorList>
    </citation>
    <scope>NUCLEOTIDE SEQUENCE [LARGE SCALE GENOMIC DNA]</scope>
    <source>
        <strain evidence="3">JTherm</strain>
    </source>
</reference>
<dbReference type="InterPro" id="IPR005537">
    <property type="entry name" value="RAMP_III_fam"/>
</dbReference>
<dbReference type="GO" id="GO:0051607">
    <property type="term" value="P:defense response to virus"/>
    <property type="evidence" value="ECO:0007669"/>
    <property type="project" value="UniProtKB-KW"/>
</dbReference>
<sequence length="358" mass="39768">MFFLMLWMGQEGNSKALSNFERRHVQGGFMSVDVKQALEEIQSRTSVIDQKFELVAVTPVLVHGANKGTAEWRSPSVRGMLRYWWRAARWDGVPGAGGKSGPAPKELLKEEMTWFGGSAGEKESSRSPVDVLTYDNRAVQKAFDLLLHRQEKRGTSIGFQPGSVLKLAFQPRSKLDRLGSLRNYSVLLDWWILLGGLGLRSRRGYGSLARKEWAWRTVADYVQELSRVIQAWRTVGAGFAGGCTVYTDRHVGCVLETRHGPTSHPTLRSVWVGKPLDDWRGAVRAIGEASHHANPGGGVLGKGGSGRLASPLHCTVKKIGDKYIPVVAEVHTDDFDHKSKRYEDAKLQFLRHLGVNVV</sequence>
<accession>A0A2A6DZS2</accession>
<dbReference type="EMBL" id="MOXJ01000013">
    <property type="protein sequence ID" value="PDO10558.1"/>
    <property type="molecule type" value="Genomic_DNA"/>
</dbReference>
<dbReference type="AlphaFoldDB" id="A0A2A6DZS2"/>
<dbReference type="InterPro" id="IPR007522">
    <property type="entry name" value="CRISPR-assoc_prot_TM1795"/>
</dbReference>
<dbReference type="NCBIfam" id="TIGR01894">
    <property type="entry name" value="cas_TM1795_cmr1"/>
    <property type="match status" value="1"/>
</dbReference>